<dbReference type="PANTHER" id="PTHR46584">
    <property type="entry name" value="HMG DOMAIN-CONTAINING PROTEIN 4"/>
    <property type="match status" value="1"/>
</dbReference>
<dbReference type="GO" id="GO:0003677">
    <property type="term" value="F:DNA binding"/>
    <property type="evidence" value="ECO:0007669"/>
    <property type="project" value="UniProtKB-UniRule"/>
</dbReference>
<keyword evidence="5" id="KW-1185">Reference proteome</keyword>
<keyword evidence="1" id="KW-0238">DNA-binding</keyword>
<feature type="compositionally biased region" description="Basic residues" evidence="2">
    <location>
        <begin position="184"/>
        <end position="194"/>
    </location>
</feature>
<feature type="compositionally biased region" description="Polar residues" evidence="2">
    <location>
        <begin position="1312"/>
        <end position="1328"/>
    </location>
</feature>
<reference evidence="4" key="1">
    <citation type="submission" date="2023-10" db="EMBL/GenBank/DDBJ databases">
        <title>Genome assemblies of two species of porcelain crab, Petrolisthes cinctipes and Petrolisthes manimaculis (Anomura: Porcellanidae).</title>
        <authorList>
            <person name="Angst P."/>
        </authorList>
    </citation>
    <scope>NUCLEOTIDE SEQUENCE</scope>
    <source>
        <strain evidence="4">PB745_01</strain>
        <tissue evidence="4">Gill</tissue>
    </source>
</reference>
<feature type="compositionally biased region" description="Basic and acidic residues" evidence="2">
    <location>
        <begin position="1070"/>
        <end position="1086"/>
    </location>
</feature>
<evidence type="ECO:0000256" key="1">
    <source>
        <dbReference type="PROSITE-ProRule" id="PRU00267"/>
    </source>
</evidence>
<evidence type="ECO:0000313" key="4">
    <source>
        <dbReference type="EMBL" id="KAK3874036.1"/>
    </source>
</evidence>
<organism evidence="4 5">
    <name type="scientific">Petrolisthes cinctipes</name>
    <name type="common">Flat porcelain crab</name>
    <dbReference type="NCBI Taxonomy" id="88211"/>
    <lineage>
        <taxon>Eukaryota</taxon>
        <taxon>Metazoa</taxon>
        <taxon>Ecdysozoa</taxon>
        <taxon>Arthropoda</taxon>
        <taxon>Crustacea</taxon>
        <taxon>Multicrustacea</taxon>
        <taxon>Malacostraca</taxon>
        <taxon>Eumalacostraca</taxon>
        <taxon>Eucarida</taxon>
        <taxon>Decapoda</taxon>
        <taxon>Pleocyemata</taxon>
        <taxon>Anomura</taxon>
        <taxon>Galatheoidea</taxon>
        <taxon>Porcellanidae</taxon>
        <taxon>Petrolisthes</taxon>
    </lineage>
</organism>
<comment type="caution">
    <text evidence="4">The sequence shown here is derived from an EMBL/GenBank/DDBJ whole genome shotgun (WGS) entry which is preliminary data.</text>
</comment>
<feature type="compositionally biased region" description="Basic and acidic residues" evidence="2">
    <location>
        <begin position="959"/>
        <end position="1052"/>
    </location>
</feature>
<feature type="region of interest" description="Disordered" evidence="2">
    <location>
        <begin position="91"/>
        <end position="277"/>
    </location>
</feature>
<evidence type="ECO:0000256" key="2">
    <source>
        <dbReference type="SAM" id="MobiDB-lite"/>
    </source>
</evidence>
<feature type="compositionally biased region" description="Pro residues" evidence="2">
    <location>
        <begin position="229"/>
        <end position="239"/>
    </location>
</feature>
<feature type="domain" description="HMG box" evidence="3">
    <location>
        <begin position="35"/>
        <end position="94"/>
    </location>
</feature>
<dbReference type="InterPro" id="IPR042477">
    <property type="entry name" value="HMGXB4"/>
</dbReference>
<proteinExistence type="predicted"/>
<feature type="compositionally biased region" description="Low complexity" evidence="2">
    <location>
        <begin position="1329"/>
        <end position="1358"/>
    </location>
</feature>
<feature type="compositionally biased region" description="Polar residues" evidence="2">
    <location>
        <begin position="1278"/>
        <end position="1287"/>
    </location>
</feature>
<feature type="compositionally biased region" description="Low complexity" evidence="2">
    <location>
        <begin position="197"/>
        <end position="210"/>
    </location>
</feature>
<dbReference type="PROSITE" id="PS50118">
    <property type="entry name" value="HMG_BOX_2"/>
    <property type="match status" value="1"/>
</dbReference>
<dbReference type="Gene3D" id="1.10.30.10">
    <property type="entry name" value="High mobility group box domain"/>
    <property type="match status" value="1"/>
</dbReference>
<dbReference type="Pfam" id="PF00505">
    <property type="entry name" value="HMG_box"/>
    <property type="match status" value="1"/>
</dbReference>
<dbReference type="EMBL" id="JAWQEG010002148">
    <property type="protein sequence ID" value="KAK3874036.1"/>
    <property type="molecule type" value="Genomic_DNA"/>
</dbReference>
<feature type="compositionally biased region" description="Low complexity" evidence="2">
    <location>
        <begin position="1117"/>
        <end position="1133"/>
    </location>
</feature>
<dbReference type="InterPro" id="IPR036910">
    <property type="entry name" value="HMG_box_dom_sf"/>
</dbReference>
<keyword evidence="1" id="KW-0539">Nucleus</keyword>
<dbReference type="Proteomes" id="UP001286313">
    <property type="component" value="Unassembled WGS sequence"/>
</dbReference>
<feature type="compositionally biased region" description="Basic and acidic residues" evidence="2">
    <location>
        <begin position="1261"/>
        <end position="1277"/>
    </location>
</feature>
<evidence type="ECO:0000259" key="3">
    <source>
        <dbReference type="PROSITE" id="PS50118"/>
    </source>
</evidence>
<gene>
    <name evidence="4" type="ORF">Pcinc_021010</name>
</gene>
<protein>
    <recommendedName>
        <fullName evidence="3">HMG box domain-containing protein</fullName>
    </recommendedName>
</protein>
<feature type="region of interest" description="Disordered" evidence="2">
    <location>
        <begin position="1261"/>
        <end position="1358"/>
    </location>
</feature>
<name>A0AAE1FHY6_PETCI</name>
<feature type="compositionally biased region" description="Polar residues" evidence="2">
    <location>
        <begin position="1134"/>
        <end position="1146"/>
    </location>
</feature>
<feature type="region of interest" description="Disordered" evidence="2">
    <location>
        <begin position="953"/>
        <end position="1152"/>
    </location>
</feature>
<evidence type="ECO:0000313" key="5">
    <source>
        <dbReference type="Proteomes" id="UP001286313"/>
    </source>
</evidence>
<dbReference type="SMART" id="SM00398">
    <property type="entry name" value="HMG"/>
    <property type="match status" value="1"/>
</dbReference>
<sequence length="1358" mass="150577">MAQSLYFSEKQGKKNIVLKDGQLVRRKKAQRKDKGKSRFTAYMLWAREVRPGIIQANPNMDFSAVNKRLGELWALVSNTQKYNWKRRAKRLAAKGNQKGSIITTGKGAKNAGARSNIINKGGGRGGGGGGGGGATGGSAGGAGSTASAASGNRRDAQHSSSLPTHTTQHKHRDSTPKEAASGARGRKSSCRKPKPSPTTTTTSDSRPLTSNSGPSAPPTDSRALSTRVNPPPSYHPDNPPSQQNIKRVARSANELKQTTTTENQRKDAGGIDDTGEGCSYYGSVLRRKMMMNLPKKLVSSNIVKDSQAAIEGTDDVKQTGAKDSPPNNNNNKRKIEILNEDSLSSESEISTGNETQGRWKRCKFVADKNLNRPKKLITRLDILREILDELKWKPNRLTKIGLAWALLTYVDGKWMKHAADRHYVCVSRLERCVQYFYNRLDGYETKESLTDIIKASTSDHVYEWLLRMRWLGRPPVMSDAYHVMHYVGVDADNIVHDGIKTFIREYGAWHGMLGDWLNFAQYHEWIKILSTKIGLTMFRKKYAHRIIATAEVVVGNGPVNVEEVVVMRGHINAYSLVKHSVDTWRVILALSGDGHFFPPLFIQKGYNTPSRDLPPHLLLAATSDGHPDPLVFLSWLRMLDRSLVKVKRPVVVLLQGHPTMASPAAISLAIERGLILHSHHPTPLNPVDPFLHLLAPLIYHYKLAAAADPASPNPVHLLTAWNALSNIPNLAKEVFMRAGLIPFAPTIIKYSMNVPFLYPILTGSVPVLTFKSGTFDSGPTYLTLHNLKCMSQKSSPQLLLTNLDSDKYFESKSPTTHDEEEEIVVNPLNINEDYVPDINTQDDSTMFKHQYHSLCKLNKDDEKFCENENVSDEPENLSVMWIKTEEESCGEGQGEEEGCGEGQWEEEGCGEGQWEEEGCEEGQGEEESCGEGQEEEEWDGPNIINVQTILQESTPTHTHQHDSTPTHTHQHDSTPTHTHQHDSTTTHTHQHDSTPTHTHQHDSTPTHTHQHDSTPTHTHQHDSTPTHTHQHDSTPTHTHQHDSTPTHTHQHDSTTTYTHQHASTPTHLPNQKENDVEFKASSEGPKESTSINKNKQQESKCAVVKPKHSSTSVQQESGSTNVVSNKSSTSTSVQQESRSTNVESNKSSTSTYTSTVFQSNASTSTVLNSKKLSTVTYQEKLISSHQDQSEMTGSDPNPSLVPTIVLTTNVQEENNASKASSGVCGNSSPSVDSDETLRIELPYLNFEGFDSDLEVRANWKSRADSSKHKTDLCKSREMQTSLESNTDSSKHKSDPPQNLKVPVLRASRWTRPRNSYTWSSELPTSTSRSAQQQQVSGWSAQSQSAQQQQVSGRSQSAQ</sequence>
<accession>A0AAE1FHY6</accession>
<feature type="compositionally biased region" description="Gly residues" evidence="2">
    <location>
        <begin position="120"/>
        <end position="143"/>
    </location>
</feature>
<dbReference type="CDD" id="cd00084">
    <property type="entry name" value="HMG-box_SF"/>
    <property type="match status" value="1"/>
</dbReference>
<feature type="region of interest" description="Disordered" evidence="2">
    <location>
        <begin position="309"/>
        <end position="334"/>
    </location>
</feature>
<feature type="DNA-binding region" description="HMG box" evidence="1">
    <location>
        <begin position="35"/>
        <end position="94"/>
    </location>
</feature>
<feature type="region of interest" description="Disordered" evidence="2">
    <location>
        <begin position="888"/>
        <end position="938"/>
    </location>
</feature>
<dbReference type="SUPFAM" id="SSF47095">
    <property type="entry name" value="HMG-box"/>
    <property type="match status" value="1"/>
</dbReference>
<dbReference type="InterPro" id="IPR009071">
    <property type="entry name" value="HMG_box_dom"/>
</dbReference>
<dbReference type="PANTHER" id="PTHR46584:SF1">
    <property type="entry name" value="HMG DOMAIN-CONTAINING PROTEIN 4"/>
    <property type="match status" value="1"/>
</dbReference>
<dbReference type="GO" id="GO:0005634">
    <property type="term" value="C:nucleus"/>
    <property type="evidence" value="ECO:0007669"/>
    <property type="project" value="UniProtKB-UniRule"/>
</dbReference>